<gene>
    <name evidence="2" type="ORF">SARC_04682</name>
</gene>
<dbReference type="RefSeq" id="XP_014156966.1">
    <property type="nucleotide sequence ID" value="XM_014301491.1"/>
</dbReference>
<feature type="coiled-coil region" evidence="1">
    <location>
        <begin position="269"/>
        <end position="328"/>
    </location>
</feature>
<dbReference type="Proteomes" id="UP000054560">
    <property type="component" value="Unassembled WGS sequence"/>
</dbReference>
<dbReference type="GeneID" id="25905186"/>
<organism evidence="2 3">
    <name type="scientific">Sphaeroforma arctica JP610</name>
    <dbReference type="NCBI Taxonomy" id="667725"/>
    <lineage>
        <taxon>Eukaryota</taxon>
        <taxon>Ichthyosporea</taxon>
        <taxon>Ichthyophonida</taxon>
        <taxon>Sphaeroforma</taxon>
    </lineage>
</organism>
<protein>
    <submittedName>
        <fullName evidence="2">Uncharacterized protein</fullName>
    </submittedName>
</protein>
<proteinExistence type="predicted"/>
<accession>A0A0L0G2L4</accession>
<evidence type="ECO:0000256" key="1">
    <source>
        <dbReference type="SAM" id="Coils"/>
    </source>
</evidence>
<sequence>MNIDSCSEWRNIERCPPVIETNTSDNTELSQVHVVGDRTASGTFFCAKDIATLVDVSKSCKVYNTITNDNRVKIRIKGTLAVYLDTFGFIIYILSTKRGQSTGYAKWAMGLVAAYTTHDTAKIIELSAPSLQISLRRNNVDSPIPGGVYLIYAGTVGELKGLCDTLPLDVKDDHRIYKFGRSDNLHRRLGEHEHGFPGSTLAFAVYICSGTIGDAEAAIADIVSKHSATSKFPLKKQREVFCVPATMADALVDQLYNECRAFGAKSVSVDKLVAEKAMIQRDLKAVEDRALLTEQANHQVTEANRLTMESLNNAIANARRAYDEMRVAYFELAKKYDDARDRLMDFALLAPSSKKHKPNPPQ</sequence>
<dbReference type="AlphaFoldDB" id="A0A0L0G2L4"/>
<keyword evidence="1" id="KW-0175">Coiled coil</keyword>
<name>A0A0L0G2L4_9EUKA</name>
<evidence type="ECO:0000313" key="2">
    <source>
        <dbReference type="EMBL" id="KNC83064.1"/>
    </source>
</evidence>
<reference evidence="2 3" key="1">
    <citation type="submission" date="2011-02" db="EMBL/GenBank/DDBJ databases">
        <title>The Genome Sequence of Sphaeroforma arctica JP610.</title>
        <authorList>
            <consortium name="The Broad Institute Genome Sequencing Platform"/>
            <person name="Russ C."/>
            <person name="Cuomo C."/>
            <person name="Young S.K."/>
            <person name="Zeng Q."/>
            <person name="Gargeya S."/>
            <person name="Alvarado L."/>
            <person name="Berlin A."/>
            <person name="Chapman S.B."/>
            <person name="Chen Z."/>
            <person name="Freedman E."/>
            <person name="Gellesch M."/>
            <person name="Goldberg J."/>
            <person name="Griggs A."/>
            <person name="Gujja S."/>
            <person name="Heilman E."/>
            <person name="Heiman D."/>
            <person name="Howarth C."/>
            <person name="Mehta T."/>
            <person name="Neiman D."/>
            <person name="Pearson M."/>
            <person name="Roberts A."/>
            <person name="Saif S."/>
            <person name="Shea T."/>
            <person name="Shenoy N."/>
            <person name="Sisk P."/>
            <person name="Stolte C."/>
            <person name="Sykes S."/>
            <person name="White J."/>
            <person name="Yandava C."/>
            <person name="Burger G."/>
            <person name="Gray M.W."/>
            <person name="Holland P.W.H."/>
            <person name="King N."/>
            <person name="Lang F.B.F."/>
            <person name="Roger A.J."/>
            <person name="Ruiz-Trillo I."/>
            <person name="Haas B."/>
            <person name="Nusbaum C."/>
            <person name="Birren B."/>
        </authorList>
    </citation>
    <scope>NUCLEOTIDE SEQUENCE [LARGE SCALE GENOMIC DNA]</scope>
    <source>
        <strain evidence="2 3">JP610</strain>
    </source>
</reference>
<dbReference type="EMBL" id="KQ241868">
    <property type="protein sequence ID" value="KNC83064.1"/>
    <property type="molecule type" value="Genomic_DNA"/>
</dbReference>
<keyword evidence="3" id="KW-1185">Reference proteome</keyword>
<evidence type="ECO:0000313" key="3">
    <source>
        <dbReference type="Proteomes" id="UP000054560"/>
    </source>
</evidence>